<reference evidence="6" key="1">
    <citation type="journal article" date="2016" name="Nat. Genet.">
        <title>A high-quality carrot genome assembly provides new insights into carotenoid accumulation and asterid genome evolution.</title>
        <authorList>
            <person name="Iorizzo M."/>
            <person name="Ellison S."/>
            <person name="Senalik D."/>
            <person name="Zeng P."/>
            <person name="Satapoomin P."/>
            <person name="Huang J."/>
            <person name="Bowman M."/>
            <person name="Iovene M."/>
            <person name="Sanseverino W."/>
            <person name="Cavagnaro P."/>
            <person name="Yildiz M."/>
            <person name="Macko-Podgorni A."/>
            <person name="Moranska E."/>
            <person name="Grzebelus E."/>
            <person name="Grzebelus D."/>
            <person name="Ashrafi H."/>
            <person name="Zheng Z."/>
            <person name="Cheng S."/>
            <person name="Spooner D."/>
            <person name="Van Deynze A."/>
            <person name="Simon P."/>
        </authorList>
    </citation>
    <scope>NUCLEOTIDE SEQUENCE</scope>
    <source>
        <tissue evidence="6">Leaf</tissue>
    </source>
</reference>
<dbReference type="AlphaFoldDB" id="A0A164UT07"/>
<keyword evidence="4" id="KW-0804">Transcription</keyword>
<keyword evidence="5" id="KW-0539">Nucleus</keyword>
<evidence type="ECO:0000313" key="6">
    <source>
        <dbReference type="EMBL" id="WOH10831.1"/>
    </source>
</evidence>
<dbReference type="Gene3D" id="2.40.330.10">
    <property type="entry name" value="DNA-binding pseudobarrel domain"/>
    <property type="match status" value="1"/>
</dbReference>
<evidence type="ECO:0000256" key="3">
    <source>
        <dbReference type="ARBA" id="ARBA00023125"/>
    </source>
</evidence>
<proteinExistence type="predicted"/>
<reference evidence="6" key="2">
    <citation type="submission" date="2022-03" db="EMBL/GenBank/DDBJ databases">
        <title>Draft title - Genomic analysis of global carrot germplasm unveils the trajectory of domestication and the origin of high carotenoid orange carrot.</title>
        <authorList>
            <person name="Iorizzo M."/>
            <person name="Ellison S."/>
            <person name="Senalik D."/>
            <person name="Macko-Podgorni A."/>
            <person name="Grzebelus D."/>
            <person name="Bostan H."/>
            <person name="Rolling W."/>
            <person name="Curaba J."/>
            <person name="Simon P."/>
        </authorList>
    </citation>
    <scope>NUCLEOTIDE SEQUENCE</scope>
    <source>
        <tissue evidence="6">Leaf</tissue>
    </source>
</reference>
<sequence length="284" mass="32477">MGAWSLYSFIPLYSMNSSGLIFEKFLKFLTIKDIDSDEIQVPKKILGRYGDRLPERFFFNFRNGYELPVKFTKDTGIIKGMQTLYQDFDLTAGEMLLFEYNGMTDLNVYVIGKDKREIDYPHLVHSTQKRVPRVVSMKNGGIRFINFVTDQDPLADEFEPPLSFEISCPLVPAYQSFVFSNGKEFEARYDAQRRRFRGLSAFCRDVGIDDFSGFNLLLFQYELYGNVTISAFDDAFVEVMFVGGPLSVGSISTNPSIHGSFSITVQPFHMSKYCYGVVLIFPNS</sequence>
<dbReference type="Proteomes" id="UP000077755">
    <property type="component" value="Chromosome 7"/>
</dbReference>
<dbReference type="Gramene" id="KZM89321">
    <property type="protein sequence ID" value="KZM89321"/>
    <property type="gene ID" value="DCAR_026396"/>
</dbReference>
<dbReference type="GO" id="GO:0003677">
    <property type="term" value="F:DNA binding"/>
    <property type="evidence" value="ECO:0007669"/>
    <property type="project" value="UniProtKB-KW"/>
</dbReference>
<dbReference type="GO" id="GO:0005634">
    <property type="term" value="C:nucleus"/>
    <property type="evidence" value="ECO:0007669"/>
    <property type="project" value="UniProtKB-SubCell"/>
</dbReference>
<dbReference type="EMBL" id="CP093349">
    <property type="protein sequence ID" value="WOH10831.1"/>
    <property type="molecule type" value="Genomic_DNA"/>
</dbReference>
<evidence type="ECO:0000256" key="5">
    <source>
        <dbReference type="ARBA" id="ARBA00023242"/>
    </source>
</evidence>
<dbReference type="SUPFAM" id="SSF101936">
    <property type="entry name" value="DNA-binding pseudobarrel domain"/>
    <property type="match status" value="1"/>
</dbReference>
<organism evidence="6 7">
    <name type="scientific">Daucus carota subsp. sativus</name>
    <name type="common">Carrot</name>
    <dbReference type="NCBI Taxonomy" id="79200"/>
    <lineage>
        <taxon>Eukaryota</taxon>
        <taxon>Viridiplantae</taxon>
        <taxon>Streptophyta</taxon>
        <taxon>Embryophyta</taxon>
        <taxon>Tracheophyta</taxon>
        <taxon>Spermatophyta</taxon>
        <taxon>Magnoliopsida</taxon>
        <taxon>eudicotyledons</taxon>
        <taxon>Gunneridae</taxon>
        <taxon>Pentapetalae</taxon>
        <taxon>asterids</taxon>
        <taxon>campanulids</taxon>
        <taxon>Apiales</taxon>
        <taxon>Apiaceae</taxon>
        <taxon>Apioideae</taxon>
        <taxon>Scandiceae</taxon>
        <taxon>Daucinae</taxon>
        <taxon>Daucus</taxon>
        <taxon>Daucus sect. Daucus</taxon>
    </lineage>
</organism>
<accession>A0A164UT07</accession>
<evidence type="ECO:0000313" key="7">
    <source>
        <dbReference type="Proteomes" id="UP000077755"/>
    </source>
</evidence>
<evidence type="ECO:0000256" key="2">
    <source>
        <dbReference type="ARBA" id="ARBA00023015"/>
    </source>
</evidence>
<protein>
    <submittedName>
        <fullName evidence="6">Uncharacterized protein</fullName>
    </submittedName>
</protein>
<keyword evidence="3" id="KW-0238">DNA-binding</keyword>
<evidence type="ECO:0000256" key="4">
    <source>
        <dbReference type="ARBA" id="ARBA00023163"/>
    </source>
</evidence>
<comment type="subcellular location">
    <subcellularLocation>
        <location evidence="1">Nucleus</location>
    </subcellularLocation>
</comment>
<dbReference type="InterPro" id="IPR015300">
    <property type="entry name" value="DNA-bd_pseudobarrel_sf"/>
</dbReference>
<keyword evidence="7" id="KW-1185">Reference proteome</keyword>
<keyword evidence="2" id="KW-0805">Transcription regulation</keyword>
<gene>
    <name evidence="6" type="ORF">DCAR_0730304</name>
</gene>
<evidence type="ECO:0000256" key="1">
    <source>
        <dbReference type="ARBA" id="ARBA00004123"/>
    </source>
</evidence>
<name>A0A164UT07_DAUCS</name>